<feature type="domain" description="ABC3 transporter permease C-terminal" evidence="7">
    <location>
        <begin position="240"/>
        <end position="348"/>
    </location>
</feature>
<feature type="transmembrane region" description="Helical" evidence="6">
    <location>
        <begin position="398"/>
        <end position="420"/>
    </location>
</feature>
<feature type="transmembrane region" description="Helical" evidence="6">
    <location>
        <begin position="279"/>
        <end position="309"/>
    </location>
</feature>
<evidence type="ECO:0000259" key="7">
    <source>
        <dbReference type="Pfam" id="PF02687"/>
    </source>
</evidence>
<feature type="transmembrane region" description="Helical" evidence="6">
    <location>
        <begin position="68"/>
        <end position="88"/>
    </location>
</feature>
<keyword evidence="3 6" id="KW-0812">Transmembrane</keyword>
<reference evidence="8" key="1">
    <citation type="submission" date="2009-02" db="EMBL/GenBank/DDBJ databases">
        <authorList>
            <person name="Fulton L."/>
            <person name="Clifton S."/>
            <person name="Fulton B."/>
            <person name="Xu J."/>
            <person name="Minx P."/>
            <person name="Pepin K.H."/>
            <person name="Johnson M."/>
            <person name="Bhonagiri V."/>
            <person name="Nash W.E."/>
            <person name="Mardis E.R."/>
            <person name="Wilson R.K."/>
        </authorList>
    </citation>
    <scope>NUCLEOTIDE SEQUENCE [LARGE SCALE GENOMIC DNA]</scope>
    <source>
        <strain evidence="8">DSM 15053</strain>
    </source>
</reference>
<dbReference type="HOGENOM" id="CLU_015487_0_0_9"/>
<keyword evidence="5 6" id="KW-0472">Membrane</keyword>
<dbReference type="InterPro" id="IPR052536">
    <property type="entry name" value="ABC-4_Integral_Memb_Prot"/>
</dbReference>
<evidence type="ECO:0000256" key="6">
    <source>
        <dbReference type="SAM" id="Phobius"/>
    </source>
</evidence>
<dbReference type="PANTHER" id="PTHR46795:SF3">
    <property type="entry name" value="ABC TRANSPORTER PERMEASE"/>
    <property type="match status" value="1"/>
</dbReference>
<keyword evidence="4 6" id="KW-1133">Transmembrane helix</keyword>
<feature type="transmembrane region" description="Helical" evidence="6">
    <location>
        <begin position="12"/>
        <end position="31"/>
    </location>
</feature>
<evidence type="ECO:0000313" key="8">
    <source>
        <dbReference type="EMBL" id="EEG75675.1"/>
    </source>
</evidence>
<feature type="transmembrane region" description="Helical" evidence="6">
    <location>
        <begin position="713"/>
        <end position="734"/>
    </location>
</feature>
<reference evidence="8" key="2">
    <citation type="submission" date="2013-06" db="EMBL/GenBank/DDBJ databases">
        <title>Draft genome sequence of Clostridium hylemonae (DSM 15053).</title>
        <authorList>
            <person name="Sudarsanam P."/>
            <person name="Ley R."/>
            <person name="Guruge J."/>
            <person name="Turnbaugh P.J."/>
            <person name="Mahowald M."/>
            <person name="Liep D."/>
            <person name="Gordon J."/>
        </authorList>
    </citation>
    <scope>NUCLEOTIDE SEQUENCE</scope>
    <source>
        <strain evidence="8">DSM 15053</strain>
    </source>
</reference>
<feature type="transmembrane region" description="Helical" evidence="6">
    <location>
        <begin position="766"/>
        <end position="789"/>
    </location>
</feature>
<gene>
    <name evidence="8" type="ORF">CLOHYLEM_04176</name>
</gene>
<evidence type="ECO:0000256" key="3">
    <source>
        <dbReference type="ARBA" id="ARBA00022692"/>
    </source>
</evidence>
<dbReference type="InterPro" id="IPR003838">
    <property type="entry name" value="ABC3_permease_C"/>
</dbReference>
<feature type="transmembrane region" description="Helical" evidence="6">
    <location>
        <begin position="371"/>
        <end position="392"/>
    </location>
</feature>
<feature type="transmembrane region" description="Helical" evidence="6">
    <location>
        <begin position="120"/>
        <end position="140"/>
    </location>
</feature>
<keyword evidence="9" id="KW-1185">Reference proteome</keyword>
<feature type="transmembrane region" description="Helical" evidence="6">
    <location>
        <begin position="193"/>
        <end position="216"/>
    </location>
</feature>
<name>C0BWJ3_9FIRM</name>
<proteinExistence type="predicted"/>
<dbReference type="GO" id="GO:0005886">
    <property type="term" value="C:plasma membrane"/>
    <property type="evidence" value="ECO:0007669"/>
    <property type="project" value="UniProtKB-SubCell"/>
</dbReference>
<dbReference type="Proteomes" id="UP000004893">
    <property type="component" value="Unassembled WGS sequence"/>
</dbReference>
<keyword evidence="2" id="KW-1003">Cell membrane</keyword>
<comment type="subcellular location">
    <subcellularLocation>
        <location evidence="1">Cell membrane</location>
        <topology evidence="1">Multi-pass membrane protein</topology>
    </subcellularLocation>
</comment>
<evidence type="ECO:0000313" key="9">
    <source>
        <dbReference type="Proteomes" id="UP000004893"/>
    </source>
</evidence>
<feature type="transmembrane region" description="Helical" evidence="6">
    <location>
        <begin position="236"/>
        <end position="259"/>
    </location>
</feature>
<sequence>MKKQREKIEGKWFSFIACLLAVTGAFLLPWADVGVKEYTLYGFFKAVYAAGGIAEYAPDGGNIYASYAVSYLALAAVLLAVVHEVLLLCSRRNRILNAGMYACTFIYFTGYTIFGGYDAGPALFAFVAVIGIEFLVVLYLEQSKEINENYRLMKKRERREREERIRRLHFPGRYPREFYAVIWDNFKYRWKNYVLFILSGVLSAAFLTAAIGMNYILHSVHSVEDIVLGTGLQQILIRAVGLILFLTIFLTAFVFSYYIKSRMSDYRMFTVLGIRSRTLSVIMAAEYAGSLLISFIAGVAAGTGILLYMRHLLIKKLGPDVTVSDISPVIFLFALAGYIIVLMIATAINYESYLRVRDSFAAVKDVVSEKIPGRFLIPAALLGLEFIRSSIFDYSDTSMWTVISFILGLYLVISYGKAFLMKCIDKSDRYYYRHLLEKIPFYYRFKKNCRYLVMLTAIHLLALGVFLIQLCGNLIAEPAEKLCPYDFVLMMHEGDEDTVADIEQKYGARADIVPMLRVTSPTGNSFDFMASLIMFAPPGQNAGISESTYRKLYEARRLPEPPALGLKDDEIYLVFQQDSSFKVRPIDVSAGAELANPYLKLGQPDGEGEYKQWKVKDYECQILTGMLQRGSQENLVVFSDDYFNGAYAKTEEGIKNLCLINVPEEHYKDVDRELETLREQHIGDESYDYDIRVFYGSRQTVRDIVSERYTKEVVYAFVILMLAACACFLTYIKFSFEADDICRRYGFYDSMGMHERGQMKTIKKEMWPFAAVPLFISTVTAAIFTYSVFRLRTYGSSQTMDYMKTGGTMAAVYLVIQTAWMAWLVFQMKRRIRKSRINVGRQEV</sequence>
<feature type="transmembrane region" description="Helical" evidence="6">
    <location>
        <begin position="329"/>
        <end position="350"/>
    </location>
</feature>
<dbReference type="AlphaFoldDB" id="C0BWJ3"/>
<organism evidence="8 9">
    <name type="scientific">[Clostridium] hylemonae DSM 15053</name>
    <dbReference type="NCBI Taxonomy" id="553973"/>
    <lineage>
        <taxon>Bacteria</taxon>
        <taxon>Bacillati</taxon>
        <taxon>Bacillota</taxon>
        <taxon>Clostridia</taxon>
        <taxon>Lachnospirales</taxon>
        <taxon>Lachnospiraceae</taxon>
    </lineage>
</organism>
<dbReference type="OrthoDB" id="1954626at2"/>
<dbReference type="eggNOG" id="ENOG5033PX0">
    <property type="taxonomic scope" value="Bacteria"/>
</dbReference>
<comment type="caution">
    <text evidence="8">The sequence shown here is derived from an EMBL/GenBank/DDBJ whole genome shotgun (WGS) entry which is preliminary data.</text>
</comment>
<dbReference type="Pfam" id="PF02687">
    <property type="entry name" value="FtsX"/>
    <property type="match status" value="1"/>
</dbReference>
<evidence type="ECO:0000256" key="1">
    <source>
        <dbReference type="ARBA" id="ARBA00004651"/>
    </source>
</evidence>
<evidence type="ECO:0000256" key="4">
    <source>
        <dbReference type="ARBA" id="ARBA00022989"/>
    </source>
</evidence>
<dbReference type="RefSeq" id="WP_006441507.1">
    <property type="nucleotide sequence ID" value="NZ_CP036524.1"/>
</dbReference>
<accession>C0BWJ3</accession>
<dbReference type="PANTHER" id="PTHR46795">
    <property type="entry name" value="ABC TRANSPORTER PERMEASE-RELATED-RELATED"/>
    <property type="match status" value="1"/>
</dbReference>
<feature type="transmembrane region" description="Helical" evidence="6">
    <location>
        <begin position="95"/>
        <end position="114"/>
    </location>
</feature>
<feature type="transmembrane region" description="Helical" evidence="6">
    <location>
        <begin position="451"/>
        <end position="470"/>
    </location>
</feature>
<evidence type="ECO:0000256" key="5">
    <source>
        <dbReference type="ARBA" id="ARBA00023136"/>
    </source>
</evidence>
<feature type="transmembrane region" description="Helical" evidence="6">
    <location>
        <begin position="809"/>
        <end position="826"/>
    </location>
</feature>
<dbReference type="STRING" id="553973.CLOHYLEM_04176"/>
<protein>
    <recommendedName>
        <fullName evidence="7">ABC3 transporter permease C-terminal domain-containing protein</fullName>
    </recommendedName>
</protein>
<dbReference type="EMBL" id="ABYI02000006">
    <property type="protein sequence ID" value="EEG75675.1"/>
    <property type="molecule type" value="Genomic_DNA"/>
</dbReference>
<evidence type="ECO:0000256" key="2">
    <source>
        <dbReference type="ARBA" id="ARBA00022475"/>
    </source>
</evidence>